<comment type="caution">
    <text evidence="1">The sequence shown here is derived from an EMBL/GenBank/DDBJ whole genome shotgun (WGS) entry which is preliminary data.</text>
</comment>
<organism evidence="1 2">
    <name type="scientific">Camellia lanceoleosa</name>
    <dbReference type="NCBI Taxonomy" id="1840588"/>
    <lineage>
        <taxon>Eukaryota</taxon>
        <taxon>Viridiplantae</taxon>
        <taxon>Streptophyta</taxon>
        <taxon>Embryophyta</taxon>
        <taxon>Tracheophyta</taxon>
        <taxon>Spermatophyta</taxon>
        <taxon>Magnoliopsida</taxon>
        <taxon>eudicotyledons</taxon>
        <taxon>Gunneridae</taxon>
        <taxon>Pentapetalae</taxon>
        <taxon>asterids</taxon>
        <taxon>Ericales</taxon>
        <taxon>Theaceae</taxon>
        <taxon>Camellia</taxon>
    </lineage>
</organism>
<reference evidence="1 2" key="1">
    <citation type="journal article" date="2022" name="Plant J.">
        <title>Chromosome-level genome of Camellia lanceoleosa provides a valuable resource for understanding genome evolution and self-incompatibility.</title>
        <authorList>
            <person name="Gong W."/>
            <person name="Xiao S."/>
            <person name="Wang L."/>
            <person name="Liao Z."/>
            <person name="Chang Y."/>
            <person name="Mo W."/>
            <person name="Hu G."/>
            <person name="Li W."/>
            <person name="Zhao G."/>
            <person name="Zhu H."/>
            <person name="Hu X."/>
            <person name="Ji K."/>
            <person name="Xiang X."/>
            <person name="Song Q."/>
            <person name="Yuan D."/>
            <person name="Jin S."/>
            <person name="Zhang L."/>
        </authorList>
    </citation>
    <scope>NUCLEOTIDE SEQUENCE [LARGE SCALE GENOMIC DNA]</scope>
    <source>
        <strain evidence="1">SQ_2022a</strain>
    </source>
</reference>
<gene>
    <name evidence="1" type="ORF">LOK49_LG05G01079</name>
</gene>
<evidence type="ECO:0000313" key="2">
    <source>
        <dbReference type="Proteomes" id="UP001060215"/>
    </source>
</evidence>
<evidence type="ECO:0000313" key="1">
    <source>
        <dbReference type="EMBL" id="KAI8016672.1"/>
    </source>
</evidence>
<sequence length="104" mass="12036">MEWNTSRNIPVESLFQLLCVMSFLMNQKTAKGHTLSFGLTKQVFATAIQFDYRTIAGRIRELAFLNPKYTCFQMMMLEDCSCQTMECYLACCGIIKAQWLVIQQ</sequence>
<name>A0ACC0HUR0_9ERIC</name>
<protein>
    <submittedName>
        <fullName evidence="1">Uncharacterized protein</fullName>
    </submittedName>
</protein>
<keyword evidence="2" id="KW-1185">Reference proteome</keyword>
<dbReference type="EMBL" id="CM045761">
    <property type="protein sequence ID" value="KAI8016672.1"/>
    <property type="molecule type" value="Genomic_DNA"/>
</dbReference>
<proteinExistence type="predicted"/>
<accession>A0ACC0HUR0</accession>
<dbReference type="Proteomes" id="UP001060215">
    <property type="component" value="Chromosome 4"/>
</dbReference>